<evidence type="ECO:0000313" key="2">
    <source>
        <dbReference type="Proteomes" id="UP000583944"/>
    </source>
</evidence>
<proteinExistence type="predicted"/>
<dbReference type="EMBL" id="JABDHM010000665">
    <property type="protein sequence ID" value="KAF5213957.1"/>
    <property type="molecule type" value="Genomic_DNA"/>
</dbReference>
<organism evidence="1 2">
    <name type="scientific">Trypanosoma cruzi</name>
    <dbReference type="NCBI Taxonomy" id="5693"/>
    <lineage>
        <taxon>Eukaryota</taxon>
        <taxon>Discoba</taxon>
        <taxon>Euglenozoa</taxon>
        <taxon>Kinetoplastea</taxon>
        <taxon>Metakinetoplastina</taxon>
        <taxon>Trypanosomatida</taxon>
        <taxon>Trypanosomatidae</taxon>
        <taxon>Trypanosoma</taxon>
        <taxon>Schizotrypanum</taxon>
    </lineage>
</organism>
<dbReference type="VEuPathDB" id="TriTrypDB:ECC02_013481"/>
<comment type="caution">
    <text evidence="1">The sequence shown here is derived from an EMBL/GenBank/DDBJ whole genome shotgun (WGS) entry which is preliminary data.</text>
</comment>
<evidence type="ECO:0000313" key="1">
    <source>
        <dbReference type="EMBL" id="KAF5213957.1"/>
    </source>
</evidence>
<dbReference type="Proteomes" id="UP000583944">
    <property type="component" value="Unassembled WGS sequence"/>
</dbReference>
<reference evidence="1 2" key="1">
    <citation type="journal article" date="2019" name="Genome Biol. Evol.">
        <title>Nanopore Sequencing Significantly Improves Genome Assembly of the Protozoan Parasite Trypanosoma cruzi.</title>
        <authorList>
            <person name="Diaz-Viraque F."/>
            <person name="Pita S."/>
            <person name="Greif G."/>
            <person name="de Souza R.C.M."/>
            <person name="Iraola G."/>
            <person name="Robello C."/>
        </authorList>
    </citation>
    <scope>NUCLEOTIDE SEQUENCE [LARGE SCALE GENOMIC DNA]</scope>
    <source>
        <strain evidence="1 2">Berenice</strain>
    </source>
</reference>
<accession>A0A7J6XHP5</accession>
<name>A0A7J6XHP5_TRYCR</name>
<gene>
    <name evidence="1" type="ORF">ECC02_013481</name>
</gene>
<sequence length="292" mass="33314">MYSVNCGNQSSPAPIPQFLLCFAGFPFRLRTHRPTSYLPAHISPVFLMADAFFFFCSCLRSPAVPPKHSTSLPNNAAVPMQLSLPCIRPDPRIYSKVTSFCPVMYVYVLFIYMYVCIHILLCFFTATFTLLHAAAAFRLILRQFFLCLFQLRLQRPVGWACHFALLQAVLHQPILVRELCHVVADAIREYHNAPLVRTKIFRCLQHTPHGGTTAPSDEERLFAVNLRRQRKAFLVSGLHPPINVLPFADIWHKIVPDALNEVRLRIQRYRGIGQNAPVRIDADNDNVGQQFL</sequence>
<protein>
    <submittedName>
        <fullName evidence="1">Uncharacterized protein</fullName>
    </submittedName>
</protein>
<dbReference type="AlphaFoldDB" id="A0A7J6XHP5"/>